<dbReference type="CDD" id="cd00086">
    <property type="entry name" value="homeodomain"/>
    <property type="match status" value="1"/>
</dbReference>
<keyword evidence="4" id="KW-0813">Transport</keyword>
<evidence type="ECO:0000256" key="14">
    <source>
        <dbReference type="ARBA" id="ARBA00029863"/>
    </source>
</evidence>
<dbReference type="GO" id="GO:0045259">
    <property type="term" value="C:proton-transporting ATP synthase complex"/>
    <property type="evidence" value="ECO:0007669"/>
    <property type="project" value="UniProtKB-KW"/>
</dbReference>
<proteinExistence type="inferred from homology"/>
<dbReference type="Pfam" id="PF05920">
    <property type="entry name" value="Homeobox_KN"/>
    <property type="match status" value="1"/>
</dbReference>
<evidence type="ECO:0000256" key="16">
    <source>
        <dbReference type="ARBA" id="ARBA00064647"/>
    </source>
</evidence>
<dbReference type="SUPFAM" id="SSF46689">
    <property type="entry name" value="Homeodomain-like"/>
    <property type="match status" value="1"/>
</dbReference>
<feature type="region of interest" description="Disordered" evidence="19">
    <location>
        <begin position="710"/>
        <end position="845"/>
    </location>
</feature>
<comment type="similarity">
    <text evidence="2">Belongs to the eukaryotic ATPase subunit F6 family.</text>
</comment>
<keyword evidence="6" id="KW-0375">Hydrogen ion transport</keyword>
<feature type="compositionally biased region" description="Basic and acidic residues" evidence="19">
    <location>
        <begin position="38"/>
        <end position="55"/>
    </location>
</feature>
<comment type="caution">
    <text evidence="21">The sequence shown here is derived from an EMBL/GenBank/DDBJ whole genome shotgun (WGS) entry which is preliminary data.</text>
</comment>
<feature type="DNA-binding region" description="Homeobox" evidence="18">
    <location>
        <begin position="1190"/>
        <end position="1252"/>
    </location>
</feature>
<evidence type="ECO:0000256" key="5">
    <source>
        <dbReference type="ARBA" id="ARBA00022547"/>
    </source>
</evidence>
<dbReference type="Proteomes" id="UP001274896">
    <property type="component" value="Unassembled WGS sequence"/>
</dbReference>
<dbReference type="SMART" id="SM00389">
    <property type="entry name" value="HOX"/>
    <property type="match status" value="1"/>
</dbReference>
<dbReference type="InterPro" id="IPR009057">
    <property type="entry name" value="Homeodomain-like_sf"/>
</dbReference>
<protein>
    <recommendedName>
        <fullName evidence="17">ATP synthase peripheral stalk subunit F6, mitochondrial</fullName>
    </recommendedName>
    <alternativeName>
        <fullName evidence="14">ATP synthase peripheral stalk subunit F6</fullName>
    </alternativeName>
</protein>
<evidence type="ECO:0000256" key="6">
    <source>
        <dbReference type="ARBA" id="ARBA00022781"/>
    </source>
</evidence>
<keyword evidence="11" id="KW-0472">Membrane</keyword>
<dbReference type="GO" id="GO:0003677">
    <property type="term" value="F:DNA binding"/>
    <property type="evidence" value="ECO:0007669"/>
    <property type="project" value="UniProtKB-UniRule"/>
</dbReference>
<dbReference type="InterPro" id="IPR036204">
    <property type="entry name" value="ATP_synth_f6_sf_mt"/>
</dbReference>
<evidence type="ECO:0000256" key="13">
    <source>
        <dbReference type="ARBA" id="ARBA00023242"/>
    </source>
</evidence>
<organism evidence="21 22">
    <name type="scientific">Hemibagrus guttatus</name>
    <dbReference type="NCBI Taxonomy" id="175788"/>
    <lineage>
        <taxon>Eukaryota</taxon>
        <taxon>Metazoa</taxon>
        <taxon>Chordata</taxon>
        <taxon>Craniata</taxon>
        <taxon>Vertebrata</taxon>
        <taxon>Euteleostomi</taxon>
        <taxon>Actinopterygii</taxon>
        <taxon>Neopterygii</taxon>
        <taxon>Teleostei</taxon>
        <taxon>Ostariophysi</taxon>
        <taxon>Siluriformes</taxon>
        <taxon>Bagridae</taxon>
        <taxon>Hemibagrus</taxon>
    </lineage>
</organism>
<feature type="region of interest" description="Disordered" evidence="19">
    <location>
        <begin position="1325"/>
        <end position="1357"/>
    </location>
</feature>
<dbReference type="SUPFAM" id="SSF111357">
    <property type="entry name" value="Mitochondrial ATP synthase coupling factor 6"/>
    <property type="match status" value="1"/>
</dbReference>
<evidence type="ECO:0000256" key="2">
    <source>
        <dbReference type="ARBA" id="ARBA00007346"/>
    </source>
</evidence>
<keyword evidence="5" id="KW-0138">CF(0)</keyword>
<feature type="region of interest" description="Disordered" evidence="19">
    <location>
        <begin position="160"/>
        <end position="189"/>
    </location>
</feature>
<gene>
    <name evidence="21" type="ORF">QTP70_031167</name>
</gene>
<keyword evidence="7" id="KW-0999">Mitochondrion inner membrane</keyword>
<dbReference type="FunFam" id="1.10.10.60:FF:000004">
    <property type="entry name" value="Meis2 homeobox isoform 2c"/>
    <property type="match status" value="1"/>
</dbReference>
<dbReference type="InterPro" id="IPR008422">
    <property type="entry name" value="KN_HD"/>
</dbReference>
<evidence type="ECO:0000256" key="8">
    <source>
        <dbReference type="ARBA" id="ARBA00023065"/>
    </source>
</evidence>
<evidence type="ECO:0000256" key="4">
    <source>
        <dbReference type="ARBA" id="ARBA00022448"/>
    </source>
</evidence>
<keyword evidence="22" id="KW-1185">Reference proteome</keyword>
<accession>A0AAE0V9E2</accession>
<dbReference type="GO" id="GO:0015986">
    <property type="term" value="P:proton motive force-driven ATP synthesis"/>
    <property type="evidence" value="ECO:0007669"/>
    <property type="project" value="InterPro"/>
</dbReference>
<dbReference type="Pfam" id="PF16493">
    <property type="entry name" value="Meis_PKNOX_N"/>
    <property type="match status" value="1"/>
</dbReference>
<sequence length="1357" mass="142511">MAASLLRLGRLGSLKALQAESLSALPKAPAVALSSKSGEGKKSKKSNKEKSKPKTYFDIEKLVQHKSYPEVTKEVVTPAAAAAAAATTTAAAAAAAATTTAAGAVSAIATAIPKQAAAPQAAEAITAPTASETTAAQPAVETAAPVAEVTAEATPIAETATAVASPVTEAVGETVPAEETSTSAETTAPAACMTEAAPTAEAAATVAEAAPVAEALATASTAEAIPIPEAVCPFATEATPAEVIAEVTAQAAPAEVFPELTVDAATTGVAAGVTAEPEAAVEAAPTEVAPEVAAEATPAAVIPEAAVEAAPTEVAPDVTPGATTAAVASEASPEVMAVTPVSTVEAAPTESDPEVLTEVTPTGAAQEAAAEAPPIEVATEAPSSLEPDASPVTEIVEAVLEAAAEAVTEVIAETVPVKAVAEVVEAIAETVAEVADVSEAVPAEKTDDIATVITDAAQPSVIVDAPDAGLDPIQKLFLDSIRSYSSLNTGTSGLVDAGPEYHKALAEEIAKLKRLYGGGDLESFPEFNFPEPKLDEVSTKSTKMATSLLRLGRLGTLKRYKERSFIATNLVCINHYTESYIVAYCLRQDGWGSMRTPLSAAFCTKTEAPKKPAKKASSKTLEAPDERAALLAYKTTVAFPTRLSTPGLLSQGVVLGEYEQGGDPVPSESTVAAGASTPQVSCEALSEETITTVDAKQAESVTDASVKAETESCGVGAAAEAPPVAETSRNKDATSPTSADEAPKDDDTSSSSSSSDSDSDSDSDDEKPETEMTKPVVQTEDKAGQEEMPSAATKEPTSHVPSVPEAESIKTQAEVIPEKKAGVEVKSSKVSDGIPEPVTDSAPSIAAKPTPEVVLDSATKVASEQKVEIKTAPEMTEAVAAAEELVDTAPKLPQPLHPNPSHSTTPHTRTYNITITAFTHSWTWMWRWPSTVCPSPQREDPHPGTDLSLRGPVISFLFFTGVEQTDDDPDTGMRRTCNNALAESNHMDADKASIYRHPLFPLLTLLFEKCEQSTQSSDCVTSASFDIDIQNFVRNQEKDTKAFFSEDTELDNLMVKAIQVLRIHLLELEKVSDLCKDFCSRYISCLRSKMNSETLLSIETDGSYSPLHIQDPQGTVVPASPMQQGNVSAVSQSQMVSGGAVYQPVTLVTPQGHVMAQAISPSKIHIQNSQHLQLQMNQDFGFFSNEDSSSKNKRGVLPKQATNVMRSWLFQHIAHPYPTEDEKKQIAHQTNLTLLQVNNWFINARRRILQPMLDASSTEIPKTKKKAPQTRPLQRFWPDSIASSVSQQQFTMDDVNIVTVGMSMDGYETLSSDGATLAMQQVMMGNHSEEETDDSEDEDDTHLSSANMTDLGLNTSN</sequence>
<dbReference type="EMBL" id="JAUCMX010000006">
    <property type="protein sequence ID" value="KAK3543915.1"/>
    <property type="molecule type" value="Genomic_DNA"/>
</dbReference>
<keyword evidence="8" id="KW-0406">Ion transport</keyword>
<evidence type="ECO:0000256" key="3">
    <source>
        <dbReference type="ARBA" id="ARBA00009661"/>
    </source>
</evidence>
<feature type="compositionally biased region" description="Acidic residues" evidence="19">
    <location>
        <begin position="757"/>
        <end position="768"/>
    </location>
</feature>
<dbReference type="InterPro" id="IPR001356">
    <property type="entry name" value="HD"/>
</dbReference>
<dbReference type="GO" id="GO:0005743">
    <property type="term" value="C:mitochondrial inner membrane"/>
    <property type="evidence" value="ECO:0007669"/>
    <property type="project" value="UniProtKB-SubCell"/>
</dbReference>
<dbReference type="PANTHER" id="PTHR11850">
    <property type="entry name" value="HOMEOBOX PROTEIN TRANSCRIPTION FACTORS"/>
    <property type="match status" value="1"/>
</dbReference>
<feature type="compositionally biased region" description="Low complexity" evidence="19">
    <location>
        <begin position="173"/>
        <end position="189"/>
    </location>
</feature>
<evidence type="ECO:0000256" key="12">
    <source>
        <dbReference type="ARBA" id="ARBA00023155"/>
    </source>
</evidence>
<comment type="function">
    <text evidence="15">Subunit F6, of the mitochondrial membrane ATP synthase complex (F(1)F(0) ATP synthase or Complex V) that produces ATP from ADP in the presence of a proton gradient across the membrane which is generated by electron transport complexes of the respiratory chain. ATP synthase complex consist of a soluble F(1) head domain - the catalytic core - and a membrane F(1) domain - the membrane proton channel. These two domains are linked by a central stalk rotating inside the F(1) region and a stationary peripheral stalk. During catalysis, ATP synthesis in the catalytic domain of F(1) is coupled via a rotary mechanism of the central stalk subunits to proton translocation. In vivo, can only synthesize ATP although its ATP hydrolase activity can be activated artificially in vitro. Part of the complex F(0) domain. Part of the complex F(0) domain and the peripheric stalk, which acts as a stator to hold the catalytic alpha(3)beta(3) subcomplex and subunit a/ATP6 static relative to the rotary elements.</text>
</comment>
<feature type="region of interest" description="Disordered" evidence="19">
    <location>
        <begin position="23"/>
        <end position="55"/>
    </location>
</feature>
<feature type="domain" description="Homeobox" evidence="20">
    <location>
        <begin position="1188"/>
        <end position="1251"/>
    </location>
</feature>
<evidence type="ECO:0000259" key="20">
    <source>
        <dbReference type="PROSITE" id="PS50071"/>
    </source>
</evidence>
<keyword evidence="9 18" id="KW-0238">DNA-binding</keyword>
<dbReference type="GO" id="GO:0006355">
    <property type="term" value="P:regulation of DNA-templated transcription"/>
    <property type="evidence" value="ECO:0007669"/>
    <property type="project" value="InterPro"/>
</dbReference>
<feature type="compositionally biased region" description="Polar residues" evidence="19">
    <location>
        <begin position="1343"/>
        <end position="1357"/>
    </location>
</feature>
<dbReference type="Pfam" id="PF05511">
    <property type="entry name" value="ATP-synt_F6"/>
    <property type="match status" value="1"/>
</dbReference>
<dbReference type="Gene3D" id="1.10.10.60">
    <property type="entry name" value="Homeodomain-like"/>
    <property type="match status" value="1"/>
</dbReference>
<feature type="compositionally biased region" description="Acidic residues" evidence="19">
    <location>
        <begin position="1330"/>
        <end position="1340"/>
    </location>
</feature>
<evidence type="ECO:0000313" key="22">
    <source>
        <dbReference type="Proteomes" id="UP001274896"/>
    </source>
</evidence>
<feature type="compositionally biased region" description="Low complexity" evidence="19">
    <location>
        <begin position="714"/>
        <end position="726"/>
    </location>
</feature>
<dbReference type="InterPro" id="IPR008387">
    <property type="entry name" value="ATP_synth_f6_mt"/>
</dbReference>
<evidence type="ECO:0000256" key="11">
    <source>
        <dbReference type="ARBA" id="ARBA00023136"/>
    </source>
</evidence>
<evidence type="ECO:0000256" key="1">
    <source>
        <dbReference type="ARBA" id="ARBA00004273"/>
    </source>
</evidence>
<keyword evidence="10" id="KW-0496">Mitochondrion</keyword>
<evidence type="ECO:0000256" key="17">
    <source>
        <dbReference type="ARBA" id="ARBA00073749"/>
    </source>
</evidence>
<dbReference type="InterPro" id="IPR050224">
    <property type="entry name" value="TALE_homeobox"/>
</dbReference>
<dbReference type="GO" id="GO:0015078">
    <property type="term" value="F:proton transmembrane transporter activity"/>
    <property type="evidence" value="ECO:0007669"/>
    <property type="project" value="InterPro"/>
</dbReference>
<dbReference type="PROSITE" id="PS50071">
    <property type="entry name" value="HOMEOBOX_2"/>
    <property type="match status" value="1"/>
</dbReference>
<keyword evidence="12 18" id="KW-0371">Homeobox</keyword>
<evidence type="ECO:0000256" key="15">
    <source>
        <dbReference type="ARBA" id="ARBA00059339"/>
    </source>
</evidence>
<dbReference type="InterPro" id="IPR032453">
    <property type="entry name" value="PKNOX/Meis_N"/>
</dbReference>
<evidence type="ECO:0000256" key="7">
    <source>
        <dbReference type="ARBA" id="ARBA00022792"/>
    </source>
</evidence>
<evidence type="ECO:0000313" key="21">
    <source>
        <dbReference type="EMBL" id="KAK3543915.1"/>
    </source>
</evidence>
<reference evidence="21" key="1">
    <citation type="submission" date="2023-06" db="EMBL/GenBank/DDBJ databases">
        <title>Male Hemibagrus guttatus genome.</title>
        <authorList>
            <person name="Bian C."/>
        </authorList>
    </citation>
    <scope>NUCLEOTIDE SEQUENCE</scope>
    <source>
        <strain evidence="21">Male_cb2023</strain>
        <tissue evidence="21">Muscle</tissue>
    </source>
</reference>
<dbReference type="Gene3D" id="1.10.246.110">
    <property type="entry name" value="Mitochondrial ATP synthase-coupling factor 6"/>
    <property type="match status" value="1"/>
</dbReference>
<evidence type="ECO:0000256" key="10">
    <source>
        <dbReference type="ARBA" id="ARBA00023128"/>
    </source>
</evidence>
<name>A0AAE0V9E2_9TELE</name>
<comment type="similarity">
    <text evidence="3">Belongs to the TALE/MEIS homeobox family.</text>
</comment>
<evidence type="ECO:0000256" key="19">
    <source>
        <dbReference type="SAM" id="MobiDB-lite"/>
    </source>
</evidence>
<feature type="compositionally biased region" description="Basic and acidic residues" evidence="19">
    <location>
        <begin position="816"/>
        <end position="829"/>
    </location>
</feature>
<evidence type="ECO:0000256" key="18">
    <source>
        <dbReference type="PROSITE-ProRule" id="PRU00108"/>
    </source>
</evidence>
<dbReference type="GO" id="GO:0005634">
    <property type="term" value="C:nucleus"/>
    <property type="evidence" value="ECO:0007669"/>
    <property type="project" value="UniProtKB-SubCell"/>
</dbReference>
<comment type="subunit">
    <text evidence="16">Component of the ATP synthase complex composed at least of ATP5F1A/subunit alpha, ATP5F1B/subunit beta, ATP5MC1/subunit c (homooctomer), MT-ATP6/subunit a, MT-ATP8/subunit 8, ATP5ME/subunit e, ATP5MF/subunit f, ATP5MG/subunit g, ATP5MK/subunit k, ATP5MJ/subunit j, ATP5F1C/subunit gamma, ATP5F1D/subunit delta, ATP5F1E/subunit epsilon, ATP5PF/subunit F6, ATP5PB/subunit b, ATP5PD/subunit d, ATP5PO/subunit OSCP. ATP synthase complex consists of a soluble F(1) head domain (subunits alpha(3) and beta(3)) - the catalytic core - and a membrane F(0) domain - the membrane proton channel (subunits c, a, 8, e, f, g, k and j). These two domains are linked by a central stalk (subunits gamma, delta, and epsilon) rotating inside the F1 region and a stationary peripheral stalk (subunits F6, b, d, and OSCP).</text>
</comment>
<keyword evidence="13 18" id="KW-0539">Nucleus</keyword>
<dbReference type="FunFam" id="1.10.246.110:FF:000001">
    <property type="entry name" value="ATP synthase-coupling factor 6, mitochondrial"/>
    <property type="match status" value="1"/>
</dbReference>
<comment type="subcellular location">
    <subcellularLocation>
        <location evidence="1">Mitochondrion inner membrane</location>
    </subcellularLocation>
    <subcellularLocation>
        <location evidence="18">Nucleus</location>
    </subcellularLocation>
</comment>
<evidence type="ECO:0000256" key="9">
    <source>
        <dbReference type="ARBA" id="ARBA00023125"/>
    </source>
</evidence>